<dbReference type="InterPro" id="IPR024465">
    <property type="entry name" value="DUF2399"/>
</dbReference>
<feature type="domain" description="Conserved hypothetical protein CHP02679 N terminus" evidence="2">
    <location>
        <begin position="39"/>
        <end position="267"/>
    </location>
</feature>
<dbReference type="NCBIfam" id="TIGR02679">
    <property type="entry name" value="TIGR02679 family protein"/>
    <property type="match status" value="1"/>
</dbReference>
<proteinExistence type="predicted"/>
<evidence type="ECO:0000313" key="3">
    <source>
        <dbReference type="EMBL" id="MBA4601854.1"/>
    </source>
</evidence>
<feature type="domain" description="DUF2399" evidence="1">
    <location>
        <begin position="298"/>
        <end position="449"/>
    </location>
</feature>
<dbReference type="InterPro" id="IPR013495">
    <property type="entry name" value="CHP02679"/>
</dbReference>
<organism evidence="3 4">
    <name type="scientific">Thermoactinomyces mirandus</name>
    <dbReference type="NCBI Taxonomy" id="2756294"/>
    <lineage>
        <taxon>Bacteria</taxon>
        <taxon>Bacillati</taxon>
        <taxon>Bacillota</taxon>
        <taxon>Bacilli</taxon>
        <taxon>Bacillales</taxon>
        <taxon>Thermoactinomycetaceae</taxon>
        <taxon>Thermoactinomyces</taxon>
    </lineage>
</organism>
<keyword evidence="4" id="KW-1185">Reference proteome</keyword>
<reference evidence="3 4" key="1">
    <citation type="submission" date="2020-07" db="EMBL/GenBank/DDBJ databases">
        <title>Thermoactinomyces phylogeny.</title>
        <authorList>
            <person name="Dunlap C."/>
        </authorList>
    </citation>
    <scope>NUCLEOTIDE SEQUENCE [LARGE SCALE GENOMIC DNA]</scope>
    <source>
        <strain evidence="3 4">AMNI-1</strain>
    </source>
</reference>
<name>A0A7W1XRC4_9BACL</name>
<evidence type="ECO:0000259" key="1">
    <source>
        <dbReference type="Pfam" id="PF09664"/>
    </source>
</evidence>
<dbReference type="GO" id="GO:0003677">
    <property type="term" value="F:DNA binding"/>
    <property type="evidence" value="ECO:0007669"/>
    <property type="project" value="InterPro"/>
</dbReference>
<dbReference type="Proteomes" id="UP000538292">
    <property type="component" value="Unassembled WGS sequence"/>
</dbReference>
<dbReference type="Pfam" id="PF11796">
    <property type="entry name" value="DUF3323"/>
    <property type="match status" value="1"/>
</dbReference>
<evidence type="ECO:0000313" key="4">
    <source>
        <dbReference type="Proteomes" id="UP000538292"/>
    </source>
</evidence>
<dbReference type="RefSeq" id="WP_181738766.1">
    <property type="nucleotide sequence ID" value="NZ_JACEOL010000018.1"/>
</dbReference>
<gene>
    <name evidence="3" type="ORF">H2C83_05855</name>
</gene>
<evidence type="ECO:0000259" key="2">
    <source>
        <dbReference type="Pfam" id="PF11796"/>
    </source>
</evidence>
<dbReference type="InterPro" id="IPR036078">
    <property type="entry name" value="Spo11/TopoVI_A_sf"/>
</dbReference>
<dbReference type="Pfam" id="PF09664">
    <property type="entry name" value="DUF2399"/>
    <property type="match status" value="1"/>
</dbReference>
<dbReference type="AlphaFoldDB" id="A0A7W1XRC4"/>
<sequence length="455" mass="52657">MKEKDKKLEEAVRFFQAEEGFHRLLLLMIKKYRSLGRIGGTVRITNLSKQEAAVLSSFFRKEVEPGQDIRVLIKEFEQRLKDTRFSDIACLKLLEGFAGEKLISKHELKARNHNKKQLFFQHIQEKFSSSFVSMWICSIMSQSTETRFIHQLYERQQDHLAADMLVVGNALVELEKKRGSNGNVPVEKLERFPFFAERITGNPHGFDMHTIRGKMLFNALRIVGKGSYQGEESRFKLTPAEEINLLFHSFGLLRDDILNFVSTTGLLARDYKNRPLAVWEAAIEDRCVLNIPLKEMVKIRKAEPADPELRKVFVVENSGLFSALFEELIKEGIHPPLICTHGQVNTCSLILLDQLAGNGTYIYYSGDFDPEGLLIADRLAQRYPDRVILWRFGVEDYRACRLEQELEEYRIKKLKNIKNPRLVEVANTMRRLRQAGYQESLFQLLLEDIKGEIID</sequence>
<dbReference type="EMBL" id="JACEOL010000018">
    <property type="protein sequence ID" value="MBA4601854.1"/>
    <property type="molecule type" value="Genomic_DNA"/>
</dbReference>
<dbReference type="InterPro" id="IPR024466">
    <property type="entry name" value="CHP02679_N"/>
</dbReference>
<dbReference type="SUPFAM" id="SSF56726">
    <property type="entry name" value="DNA topoisomerase IV, alpha subunit"/>
    <property type="match status" value="1"/>
</dbReference>
<accession>A0A7W1XRC4</accession>
<protein>
    <submittedName>
        <fullName evidence="3">TIGR02679 family protein</fullName>
    </submittedName>
</protein>
<comment type="caution">
    <text evidence="3">The sequence shown here is derived from an EMBL/GenBank/DDBJ whole genome shotgun (WGS) entry which is preliminary data.</text>
</comment>
<dbReference type="GO" id="GO:0005694">
    <property type="term" value="C:chromosome"/>
    <property type="evidence" value="ECO:0007669"/>
    <property type="project" value="InterPro"/>
</dbReference>